<dbReference type="GO" id="GO:0042597">
    <property type="term" value="C:periplasmic space"/>
    <property type="evidence" value="ECO:0007669"/>
    <property type="project" value="UniProtKB-ARBA"/>
</dbReference>
<dbReference type="SUPFAM" id="SSF53850">
    <property type="entry name" value="Periplasmic binding protein-like II"/>
    <property type="match status" value="1"/>
</dbReference>
<evidence type="ECO:0000256" key="3">
    <source>
        <dbReference type="ARBA" id="ARBA00022729"/>
    </source>
</evidence>
<dbReference type="GO" id="GO:0043190">
    <property type="term" value="C:ATP-binding cassette (ABC) transporter complex"/>
    <property type="evidence" value="ECO:0007669"/>
    <property type="project" value="InterPro"/>
</dbReference>
<sequence length="554" mass="60844">MKRSFNKLKLVTVMTVAFAIILSGCSTGNTKSSANTQSTSEASDSSKASGGNLTFALAGSPNTLDVGETSSDIEFRIGRNLFDSLVGELPDHTIKPWLAESWDISPDQKSYTFKLRHDVTFHDGTPFNAAAVKFNFDRSADPKGTSVYAKQLLGPYESSEVIDEFTLKVNFKEAFTPFLSNAAKSTLGIQSPESFKKYGDKVGQNPVGTGPFKFVSWSPNAEIVLEKNADYNWASPAATHNGPAYVDKLVLKLISEEATRVSSLQSGQVLAAESIPAQNIVALKKDSNYQIHQVLLPGATYALTFNNQKAPWNDVNLRKAVQSAIDVDSIVNSLYLGTFPRAWSSLSPSTLGYDTSLENGYKVDLDKAKQLLEEAGWKLGSDNIREKDGKPLTMNYIDLTGNREKREDIIKIVQQQLKAIGVKLTLSITAAGPYVDALKSGSYDLAGLSFAGGDPDILRTLYSRANWSTNEFANSNFARFYDPEIEQLLTDGYQEADPEKRIGIYKELQQYFVKNVVTIPMYVYPYTVASSKKVSGIAFDFPGYPVFYDAVISN</sequence>
<feature type="chain" id="PRO_5038684852" evidence="5">
    <location>
        <begin position="20"/>
        <end position="554"/>
    </location>
</feature>
<accession>A0A3T1DAT9</accession>
<evidence type="ECO:0000256" key="5">
    <source>
        <dbReference type="SAM" id="SignalP"/>
    </source>
</evidence>
<dbReference type="KEGG" id="cohn:KCTCHS21_46300"/>
<dbReference type="PIRSF" id="PIRSF002741">
    <property type="entry name" value="MppA"/>
    <property type="match status" value="1"/>
</dbReference>
<protein>
    <submittedName>
        <fullName evidence="7">Peptide ABC transporter substrate-binding protein</fullName>
    </submittedName>
</protein>
<evidence type="ECO:0000313" key="7">
    <source>
        <dbReference type="EMBL" id="BBI35231.1"/>
    </source>
</evidence>
<dbReference type="GO" id="GO:1904680">
    <property type="term" value="F:peptide transmembrane transporter activity"/>
    <property type="evidence" value="ECO:0007669"/>
    <property type="project" value="TreeGrafter"/>
</dbReference>
<dbReference type="InterPro" id="IPR039424">
    <property type="entry name" value="SBP_5"/>
</dbReference>
<dbReference type="Proteomes" id="UP000289856">
    <property type="component" value="Chromosome"/>
</dbReference>
<dbReference type="PANTHER" id="PTHR30290">
    <property type="entry name" value="PERIPLASMIC BINDING COMPONENT OF ABC TRANSPORTER"/>
    <property type="match status" value="1"/>
</dbReference>
<dbReference type="OrthoDB" id="9796817at2"/>
<keyword evidence="8" id="KW-1185">Reference proteome</keyword>
<name>A0A3T1DAT9_9BACL</name>
<feature type="compositionally biased region" description="Low complexity" evidence="4">
    <location>
        <begin position="38"/>
        <end position="48"/>
    </location>
</feature>
<feature type="domain" description="Solute-binding protein family 5" evidence="6">
    <location>
        <begin position="93"/>
        <end position="462"/>
    </location>
</feature>
<proteinExistence type="inferred from homology"/>
<evidence type="ECO:0000259" key="6">
    <source>
        <dbReference type="Pfam" id="PF00496"/>
    </source>
</evidence>
<evidence type="ECO:0000313" key="8">
    <source>
        <dbReference type="Proteomes" id="UP000289856"/>
    </source>
</evidence>
<feature type="signal peptide" evidence="5">
    <location>
        <begin position="1"/>
        <end position="19"/>
    </location>
</feature>
<evidence type="ECO:0000256" key="1">
    <source>
        <dbReference type="ARBA" id="ARBA00005695"/>
    </source>
</evidence>
<evidence type="ECO:0000256" key="2">
    <source>
        <dbReference type="ARBA" id="ARBA00022448"/>
    </source>
</evidence>
<dbReference type="PANTHER" id="PTHR30290:SF9">
    <property type="entry name" value="OLIGOPEPTIDE-BINDING PROTEIN APPA"/>
    <property type="match status" value="1"/>
</dbReference>
<dbReference type="InterPro" id="IPR030678">
    <property type="entry name" value="Peptide/Ni-bd"/>
</dbReference>
<dbReference type="CDD" id="cd08492">
    <property type="entry name" value="PBP2_NikA_DppA_OppA_like_15"/>
    <property type="match status" value="1"/>
</dbReference>
<evidence type="ECO:0000256" key="4">
    <source>
        <dbReference type="SAM" id="MobiDB-lite"/>
    </source>
</evidence>
<dbReference type="Pfam" id="PF00496">
    <property type="entry name" value="SBP_bac_5"/>
    <property type="match status" value="1"/>
</dbReference>
<dbReference type="RefSeq" id="WP_130613707.1">
    <property type="nucleotide sequence ID" value="NZ_AP019400.1"/>
</dbReference>
<comment type="similarity">
    <text evidence="1">Belongs to the bacterial solute-binding protein 5 family.</text>
</comment>
<feature type="region of interest" description="Disordered" evidence="4">
    <location>
        <begin position="29"/>
        <end position="48"/>
    </location>
</feature>
<dbReference type="Gene3D" id="3.10.105.10">
    <property type="entry name" value="Dipeptide-binding Protein, Domain 3"/>
    <property type="match status" value="1"/>
</dbReference>
<organism evidence="7 8">
    <name type="scientific">Cohnella abietis</name>
    <dbReference type="NCBI Taxonomy" id="2507935"/>
    <lineage>
        <taxon>Bacteria</taxon>
        <taxon>Bacillati</taxon>
        <taxon>Bacillota</taxon>
        <taxon>Bacilli</taxon>
        <taxon>Bacillales</taxon>
        <taxon>Paenibacillaceae</taxon>
        <taxon>Cohnella</taxon>
    </lineage>
</organism>
<reference evidence="7 8" key="1">
    <citation type="submission" date="2019-01" db="EMBL/GenBank/DDBJ databases">
        <title>Complete genome sequence of Cohnella hallensis HS21 isolated from Korean fir (Abies koreana) rhizospheric soil.</title>
        <authorList>
            <person name="Jiang L."/>
            <person name="Kang S.W."/>
            <person name="Kim S."/>
            <person name="Jung J."/>
            <person name="Kim C.Y."/>
            <person name="Kim D.H."/>
            <person name="Kim S.W."/>
            <person name="Lee J."/>
        </authorList>
    </citation>
    <scope>NUCLEOTIDE SEQUENCE [LARGE SCALE GENOMIC DNA]</scope>
    <source>
        <strain evidence="7 8">HS21</strain>
    </source>
</reference>
<gene>
    <name evidence="7" type="ORF">KCTCHS21_46300</name>
</gene>
<dbReference type="InterPro" id="IPR000914">
    <property type="entry name" value="SBP_5_dom"/>
</dbReference>
<dbReference type="GO" id="GO:0015833">
    <property type="term" value="P:peptide transport"/>
    <property type="evidence" value="ECO:0007669"/>
    <property type="project" value="TreeGrafter"/>
</dbReference>
<keyword evidence="2" id="KW-0813">Transport</keyword>
<dbReference type="PROSITE" id="PS51257">
    <property type="entry name" value="PROKAR_LIPOPROTEIN"/>
    <property type="match status" value="1"/>
</dbReference>
<dbReference type="EMBL" id="AP019400">
    <property type="protein sequence ID" value="BBI35231.1"/>
    <property type="molecule type" value="Genomic_DNA"/>
</dbReference>
<dbReference type="Gene3D" id="3.40.190.10">
    <property type="entry name" value="Periplasmic binding protein-like II"/>
    <property type="match status" value="1"/>
</dbReference>
<dbReference type="AlphaFoldDB" id="A0A3T1DAT9"/>
<dbReference type="Gene3D" id="3.90.76.10">
    <property type="entry name" value="Dipeptide-binding Protein, Domain 1"/>
    <property type="match status" value="1"/>
</dbReference>
<keyword evidence="3 5" id="KW-0732">Signal</keyword>